<dbReference type="Proteomes" id="UP000192343">
    <property type="component" value="Unassembled WGS sequence"/>
</dbReference>
<keyword evidence="1" id="KW-0472">Membrane</keyword>
<sequence length="506" mass="53177">MLTMILNGFNEVLALQPMLLIIGGVATGIIFGAIPGLTATMAVALCLPLTFGMTPISGMSLLVGLYIGGVSGGLISAILINIPGTPSSISTTFDGAPMAQRGLAGKALGAGMLYSFLGGLFSIIILTFVSPPLARFALRFGPFEYFAIAIFSLTMIATVSAGSLIKGLLSGMVGVLLATVGVAPIDAFPRFTFGLYELSGGFNLLPVLIGLFAISEILKTAETAINPDIKVIQKYKVKGFGLSMKEFLGQTKNFFRSSLIGTGIGILPGIGGGTANIIAYISAKKASKHPEKFGTGVLDGVVASESANNAAVGGALIPLITLGIPGDTVTAMLLGGLMIHGLAPGPMLFVTSGNVVYGIFVALFIANIIMLAMEFYGMRIFVRLLDIPKYYLLPVIMALCVVGAYGLNNRVFDVWSLVFFGLLGYGLLKTGFPLPPVILGFILGPIAETNLRRGLMLSKGDFTPFLTRPIAAIFLGITVISIALSIYNEQRRARQRIEEAAQELQE</sequence>
<reference evidence="3 4" key="1">
    <citation type="submission" date="2017-03" db="EMBL/GenBank/DDBJ databases">
        <title>Draft Genome sequence of Marispirochaeta sp. strain JC444.</title>
        <authorList>
            <person name="Shivani Y."/>
            <person name="Subhash Y."/>
            <person name="Sasikala C."/>
            <person name="Ramana C."/>
        </authorList>
    </citation>
    <scope>NUCLEOTIDE SEQUENCE [LARGE SCALE GENOMIC DNA]</scope>
    <source>
        <strain evidence="3 4">JC444</strain>
    </source>
</reference>
<proteinExistence type="predicted"/>
<feature type="transmembrane region" description="Helical" evidence="1">
    <location>
        <begin position="20"/>
        <end position="47"/>
    </location>
</feature>
<feature type="transmembrane region" description="Helical" evidence="1">
    <location>
        <begin position="465"/>
        <end position="487"/>
    </location>
</feature>
<feature type="transmembrane region" description="Helical" evidence="1">
    <location>
        <begin position="171"/>
        <end position="188"/>
    </location>
</feature>
<keyword evidence="4" id="KW-1185">Reference proteome</keyword>
<dbReference type="PANTHER" id="PTHR35342:SF5">
    <property type="entry name" value="TRICARBOXYLIC TRANSPORT PROTEIN"/>
    <property type="match status" value="1"/>
</dbReference>
<feature type="transmembrane region" description="Helical" evidence="1">
    <location>
        <begin position="112"/>
        <end position="133"/>
    </location>
</feature>
<dbReference type="RefSeq" id="WP_083050371.1">
    <property type="nucleotide sequence ID" value="NZ_CAXXQO010000003.1"/>
</dbReference>
<dbReference type="AlphaFoldDB" id="A0A1Y1RYA7"/>
<feature type="transmembrane region" description="Helical" evidence="1">
    <location>
        <begin position="355"/>
        <end position="378"/>
    </location>
</feature>
<feature type="transmembrane region" description="Helical" evidence="1">
    <location>
        <begin position="414"/>
        <end position="444"/>
    </location>
</feature>
<evidence type="ECO:0000256" key="1">
    <source>
        <dbReference type="SAM" id="Phobius"/>
    </source>
</evidence>
<dbReference type="InterPro" id="IPR002823">
    <property type="entry name" value="DUF112_TM"/>
</dbReference>
<protein>
    <submittedName>
        <fullName evidence="3">Tat pathway signal protein</fullName>
    </submittedName>
</protein>
<gene>
    <name evidence="3" type="ORF">B4O97_09575</name>
</gene>
<feature type="transmembrane region" description="Helical" evidence="1">
    <location>
        <begin position="390"/>
        <end position="408"/>
    </location>
</feature>
<feature type="transmembrane region" description="Helical" evidence="1">
    <location>
        <begin position="329"/>
        <end position="349"/>
    </location>
</feature>
<evidence type="ECO:0000259" key="2">
    <source>
        <dbReference type="Pfam" id="PF01970"/>
    </source>
</evidence>
<organism evidence="3 4">
    <name type="scientific">Marispirochaeta aestuarii</name>
    <dbReference type="NCBI Taxonomy" id="1963862"/>
    <lineage>
        <taxon>Bacteria</taxon>
        <taxon>Pseudomonadati</taxon>
        <taxon>Spirochaetota</taxon>
        <taxon>Spirochaetia</taxon>
        <taxon>Spirochaetales</taxon>
        <taxon>Spirochaetaceae</taxon>
        <taxon>Marispirochaeta</taxon>
    </lineage>
</organism>
<feature type="transmembrane region" description="Helical" evidence="1">
    <location>
        <begin position="195"/>
        <end position="214"/>
    </location>
</feature>
<dbReference type="STRING" id="1963862.B4O97_09575"/>
<keyword evidence="1" id="KW-0812">Transmembrane</keyword>
<accession>A0A1Y1RYA7</accession>
<feature type="transmembrane region" description="Helical" evidence="1">
    <location>
        <begin position="145"/>
        <end position="165"/>
    </location>
</feature>
<evidence type="ECO:0000313" key="3">
    <source>
        <dbReference type="EMBL" id="ORC35410.1"/>
    </source>
</evidence>
<dbReference type="EMBL" id="MWQY01000009">
    <property type="protein sequence ID" value="ORC35410.1"/>
    <property type="molecule type" value="Genomic_DNA"/>
</dbReference>
<dbReference type="OrthoDB" id="359531at2"/>
<evidence type="ECO:0000313" key="4">
    <source>
        <dbReference type="Proteomes" id="UP000192343"/>
    </source>
</evidence>
<feature type="transmembrane region" description="Helical" evidence="1">
    <location>
        <begin position="59"/>
        <end position="82"/>
    </location>
</feature>
<comment type="caution">
    <text evidence="3">The sequence shown here is derived from an EMBL/GenBank/DDBJ whole genome shotgun (WGS) entry which is preliminary data.</text>
</comment>
<feature type="domain" description="DUF112" evidence="2">
    <location>
        <begin position="18"/>
        <end position="439"/>
    </location>
</feature>
<name>A0A1Y1RYA7_9SPIO</name>
<dbReference type="PANTHER" id="PTHR35342">
    <property type="entry name" value="TRICARBOXYLIC TRANSPORT PROTEIN"/>
    <property type="match status" value="1"/>
</dbReference>
<dbReference type="Pfam" id="PF01970">
    <property type="entry name" value="TctA"/>
    <property type="match status" value="1"/>
</dbReference>
<feature type="transmembrane region" description="Helical" evidence="1">
    <location>
        <begin position="259"/>
        <end position="283"/>
    </location>
</feature>
<keyword evidence="1" id="KW-1133">Transmembrane helix</keyword>